<proteinExistence type="predicted"/>
<organism evidence="2 3">
    <name type="scientific">Neobacillus mesonae</name>
    <dbReference type="NCBI Taxonomy" id="1193713"/>
    <lineage>
        <taxon>Bacteria</taxon>
        <taxon>Bacillati</taxon>
        <taxon>Bacillota</taxon>
        <taxon>Bacilli</taxon>
        <taxon>Bacillales</taxon>
        <taxon>Bacillaceae</taxon>
        <taxon>Neobacillus</taxon>
    </lineage>
</organism>
<reference evidence="2 3" key="1">
    <citation type="submission" date="2017-07" db="EMBL/GenBank/DDBJ databases">
        <title>The complete genome sequence of Bacillus mesonae strain H20-5, an efficient strain improving plant abiotic stress resistance.</title>
        <authorList>
            <person name="Kim S.Y."/>
            <person name="Song H."/>
            <person name="Sang M.K."/>
            <person name="Weon H.-Y."/>
            <person name="Song J."/>
        </authorList>
    </citation>
    <scope>NUCLEOTIDE SEQUENCE [LARGE SCALE GENOMIC DNA]</scope>
    <source>
        <strain evidence="2 3">H20-5</strain>
    </source>
</reference>
<dbReference type="STRING" id="1193713.GCA_001636315_04303"/>
<dbReference type="EMBL" id="CP022572">
    <property type="protein sequence ID" value="AZU61451.1"/>
    <property type="molecule type" value="Genomic_DNA"/>
</dbReference>
<protein>
    <submittedName>
        <fullName evidence="2">Uncharacterized protein</fullName>
    </submittedName>
</protein>
<accession>A0A3T0HWE1</accession>
<dbReference type="OrthoDB" id="2875147at2"/>
<dbReference type="AlphaFoldDB" id="A0A3T0HWE1"/>
<dbReference type="RefSeq" id="WP_066395842.1">
    <property type="nucleotide sequence ID" value="NZ_CP022572.1"/>
</dbReference>
<comment type="caution">
    <text evidence="1">Lacks conserved residue(s) required for the propagation of feature annotation.</text>
</comment>
<dbReference type="KEGG" id="nmk:CHR53_09335"/>
<dbReference type="PROSITE" id="PS51128">
    <property type="entry name" value="ZF_DKSA_2"/>
    <property type="match status" value="1"/>
</dbReference>
<evidence type="ECO:0000313" key="2">
    <source>
        <dbReference type="EMBL" id="AZU61451.1"/>
    </source>
</evidence>
<keyword evidence="3" id="KW-1185">Reference proteome</keyword>
<evidence type="ECO:0000313" key="3">
    <source>
        <dbReference type="Proteomes" id="UP000282892"/>
    </source>
</evidence>
<dbReference type="Proteomes" id="UP000282892">
    <property type="component" value="Chromosome"/>
</dbReference>
<evidence type="ECO:0000256" key="1">
    <source>
        <dbReference type="PROSITE-ProRule" id="PRU00510"/>
    </source>
</evidence>
<dbReference type="Gene3D" id="1.20.120.910">
    <property type="entry name" value="DksA, coiled-coil domain"/>
    <property type="match status" value="1"/>
</dbReference>
<sequence>MNALQEKLYLELRQTKYELEHSLKNKAKDDWMAAILAEELKDVDSALAKIENGNYGQCEISGELLPEELLYMIPTLKSLKDSETVDIFYKKPIQTPFS</sequence>
<name>A0A3T0HWE1_9BACI</name>
<gene>
    <name evidence="2" type="ORF">CHR53_09335</name>
</gene>